<dbReference type="InterPro" id="IPR029058">
    <property type="entry name" value="AB_hydrolase_fold"/>
</dbReference>
<evidence type="ECO:0000313" key="1">
    <source>
        <dbReference type="EMBL" id="NEN25212.1"/>
    </source>
</evidence>
<name>A0A7K3WWA7_9FLAO</name>
<gene>
    <name evidence="1" type="ORF">G3O08_17075</name>
</gene>
<proteinExistence type="predicted"/>
<accession>A0A7K3WWA7</accession>
<reference evidence="1 2" key="1">
    <citation type="submission" date="2020-02" db="EMBL/GenBank/DDBJ databases">
        <title>Out from the shadows clarifying the taxonomy of the family Cryomorphaceae and related taxa by utilizing the GTDB taxonomic framework.</title>
        <authorList>
            <person name="Bowman J.P."/>
        </authorList>
    </citation>
    <scope>NUCLEOTIDE SEQUENCE [LARGE SCALE GENOMIC DNA]</scope>
    <source>
        <strain evidence="1 2">QSSC 1-22</strain>
    </source>
</reference>
<dbReference type="GO" id="GO:0016787">
    <property type="term" value="F:hydrolase activity"/>
    <property type="evidence" value="ECO:0007669"/>
    <property type="project" value="UniProtKB-KW"/>
</dbReference>
<keyword evidence="1" id="KW-0378">Hydrolase</keyword>
<dbReference type="Gene3D" id="3.40.50.1820">
    <property type="entry name" value="alpha/beta hydrolase"/>
    <property type="match status" value="1"/>
</dbReference>
<dbReference type="AlphaFoldDB" id="A0A7K3WWA7"/>
<sequence>MKVYLFSGLGADERLFQKLKPVPGYEYVPLPYVHPGNSEALADYAALLVEAYRFETPCIFGGVSIGGMIAQEIAQIVRPEKLLLISTLQFRSELPGVFKLGDNKFTKSLLSKPLLDAAASLGDKFTVKSKEGRKLFYDMLRDSEADFMKFGFGVVLGWQPPKAQVPVIRIHGNKDRVFPLSRIKECIKIKGGNHFMVYEKGEEIGEILRGEL</sequence>
<protein>
    <submittedName>
        <fullName evidence="1">Alpha/beta hydrolase</fullName>
    </submittedName>
</protein>
<organism evidence="1 2">
    <name type="scientific">Cryomorpha ignava</name>
    <dbReference type="NCBI Taxonomy" id="101383"/>
    <lineage>
        <taxon>Bacteria</taxon>
        <taxon>Pseudomonadati</taxon>
        <taxon>Bacteroidota</taxon>
        <taxon>Flavobacteriia</taxon>
        <taxon>Flavobacteriales</taxon>
        <taxon>Cryomorphaceae</taxon>
        <taxon>Cryomorpha</taxon>
    </lineage>
</organism>
<dbReference type="Proteomes" id="UP000486602">
    <property type="component" value="Unassembled WGS sequence"/>
</dbReference>
<dbReference type="RefSeq" id="WP_163286671.1">
    <property type="nucleotide sequence ID" value="NZ_JAAGVY010000044.1"/>
</dbReference>
<evidence type="ECO:0000313" key="2">
    <source>
        <dbReference type="Proteomes" id="UP000486602"/>
    </source>
</evidence>
<keyword evidence="2" id="KW-1185">Reference proteome</keyword>
<dbReference type="SUPFAM" id="SSF53474">
    <property type="entry name" value="alpha/beta-Hydrolases"/>
    <property type="match status" value="1"/>
</dbReference>
<comment type="caution">
    <text evidence="1">The sequence shown here is derived from an EMBL/GenBank/DDBJ whole genome shotgun (WGS) entry which is preliminary data.</text>
</comment>
<dbReference type="EMBL" id="JAAGVY010000044">
    <property type="protein sequence ID" value="NEN25212.1"/>
    <property type="molecule type" value="Genomic_DNA"/>
</dbReference>